<evidence type="ECO:0000256" key="3">
    <source>
        <dbReference type="ARBA" id="ARBA00023004"/>
    </source>
</evidence>
<organism evidence="7 8">
    <name type="scientific">Daejeonella lutea</name>
    <dbReference type="NCBI Taxonomy" id="572036"/>
    <lineage>
        <taxon>Bacteria</taxon>
        <taxon>Pseudomonadati</taxon>
        <taxon>Bacteroidota</taxon>
        <taxon>Sphingobacteriia</taxon>
        <taxon>Sphingobacteriales</taxon>
        <taxon>Sphingobacteriaceae</taxon>
        <taxon>Daejeonella</taxon>
    </lineage>
</organism>
<dbReference type="Pfam" id="PF00034">
    <property type="entry name" value="Cytochrom_C"/>
    <property type="match status" value="1"/>
</dbReference>
<dbReference type="Proteomes" id="UP000189981">
    <property type="component" value="Unassembled WGS sequence"/>
</dbReference>
<keyword evidence="8" id="KW-1185">Reference proteome</keyword>
<dbReference type="InterPro" id="IPR036909">
    <property type="entry name" value="Cyt_c-like_dom_sf"/>
</dbReference>
<evidence type="ECO:0000256" key="5">
    <source>
        <dbReference type="SAM" id="Phobius"/>
    </source>
</evidence>
<evidence type="ECO:0000313" key="8">
    <source>
        <dbReference type="Proteomes" id="UP000189981"/>
    </source>
</evidence>
<dbReference type="OrthoDB" id="9809720at2"/>
<protein>
    <submittedName>
        <fullName evidence="7">Cytochrome c</fullName>
    </submittedName>
</protein>
<dbReference type="SUPFAM" id="SSF46626">
    <property type="entry name" value="Cytochrome c"/>
    <property type="match status" value="2"/>
</dbReference>
<keyword evidence="3 4" id="KW-0408">Iron</keyword>
<feature type="domain" description="Cytochrome c" evidence="6">
    <location>
        <begin position="198"/>
        <end position="315"/>
    </location>
</feature>
<sequence>MIKQKIKSGVKCFVLFLIVAIIGILSYVSFALPDVGEPEDIKVEITPTRIERGSYLANSVASCTDCHSERDWNKFAGPLVEGSIGKGGEEFNQEFGFPGKFYAKNITPFALKNWTDGEILRAVAAGVNKDGKALFPLMPHPNFGKLDREDLYSIIAYLRTLVPIENVVPESDPDFPMNFIINTIPQKPAFTKIPDPADQVKYGAYMFTAASCGDCHTKKIDGTPVEGMHLAGGFEFQMPRGGTARSANITPDKETGIGSWTEEAFVQRFKIYSDSAYKPIEVKDGEFNTIMPWTRYTTMKTEDLKAIYAYLRTVKPVKNQVTKFSGE</sequence>
<evidence type="ECO:0000256" key="4">
    <source>
        <dbReference type="PROSITE-ProRule" id="PRU00433"/>
    </source>
</evidence>
<keyword evidence="1 4" id="KW-0349">Heme</keyword>
<accession>A0A1T5CV12</accession>
<evidence type="ECO:0000256" key="2">
    <source>
        <dbReference type="ARBA" id="ARBA00022723"/>
    </source>
</evidence>
<keyword evidence="5" id="KW-0472">Membrane</keyword>
<reference evidence="8" key="1">
    <citation type="submission" date="2017-02" db="EMBL/GenBank/DDBJ databases">
        <authorList>
            <person name="Varghese N."/>
            <person name="Submissions S."/>
        </authorList>
    </citation>
    <scope>NUCLEOTIDE SEQUENCE [LARGE SCALE GENOMIC DNA]</scope>
    <source>
        <strain evidence="8">DSM 22385</strain>
    </source>
</reference>
<dbReference type="GO" id="GO:0020037">
    <property type="term" value="F:heme binding"/>
    <property type="evidence" value="ECO:0007669"/>
    <property type="project" value="InterPro"/>
</dbReference>
<feature type="transmembrane region" description="Helical" evidence="5">
    <location>
        <begin position="12"/>
        <end position="32"/>
    </location>
</feature>
<gene>
    <name evidence="7" type="ORF">SAMN05661099_1900</name>
</gene>
<dbReference type="PANTHER" id="PTHR35008:SF8">
    <property type="entry name" value="ALCOHOL DEHYDROGENASE CYTOCHROME C SUBUNIT"/>
    <property type="match status" value="1"/>
</dbReference>
<dbReference type="STRING" id="572036.SAMN05661099_1900"/>
<dbReference type="InterPro" id="IPR051459">
    <property type="entry name" value="Cytochrome_c-type_DH"/>
</dbReference>
<name>A0A1T5CV12_9SPHI</name>
<feature type="domain" description="Cytochrome c" evidence="6">
    <location>
        <begin position="48"/>
        <end position="162"/>
    </location>
</feature>
<dbReference type="PROSITE" id="PS51007">
    <property type="entry name" value="CYTC"/>
    <property type="match status" value="2"/>
</dbReference>
<evidence type="ECO:0000259" key="6">
    <source>
        <dbReference type="PROSITE" id="PS51007"/>
    </source>
</evidence>
<evidence type="ECO:0000313" key="7">
    <source>
        <dbReference type="EMBL" id="SKB63183.1"/>
    </source>
</evidence>
<proteinExistence type="predicted"/>
<keyword evidence="5" id="KW-0812">Transmembrane</keyword>
<keyword evidence="2 4" id="KW-0479">Metal-binding</keyword>
<evidence type="ECO:0000256" key="1">
    <source>
        <dbReference type="ARBA" id="ARBA00022617"/>
    </source>
</evidence>
<dbReference type="RefSeq" id="WP_079702450.1">
    <property type="nucleotide sequence ID" value="NZ_FUYR01000002.1"/>
</dbReference>
<dbReference type="PANTHER" id="PTHR35008">
    <property type="entry name" value="BLL4482 PROTEIN-RELATED"/>
    <property type="match status" value="1"/>
</dbReference>
<dbReference type="EMBL" id="FUYR01000002">
    <property type="protein sequence ID" value="SKB63183.1"/>
    <property type="molecule type" value="Genomic_DNA"/>
</dbReference>
<dbReference type="GO" id="GO:0009055">
    <property type="term" value="F:electron transfer activity"/>
    <property type="evidence" value="ECO:0007669"/>
    <property type="project" value="InterPro"/>
</dbReference>
<dbReference type="AlphaFoldDB" id="A0A1T5CV12"/>
<dbReference type="GO" id="GO:0046872">
    <property type="term" value="F:metal ion binding"/>
    <property type="evidence" value="ECO:0007669"/>
    <property type="project" value="UniProtKB-KW"/>
</dbReference>
<dbReference type="Gene3D" id="1.10.760.10">
    <property type="entry name" value="Cytochrome c-like domain"/>
    <property type="match status" value="2"/>
</dbReference>
<dbReference type="InterPro" id="IPR009056">
    <property type="entry name" value="Cyt_c-like_dom"/>
</dbReference>
<keyword evidence="5" id="KW-1133">Transmembrane helix</keyword>